<keyword evidence="1" id="KW-0175">Coiled coil</keyword>
<organism evidence="2 3">
    <name type="scientific">Chaetoceros tenuissimus</name>
    <dbReference type="NCBI Taxonomy" id="426638"/>
    <lineage>
        <taxon>Eukaryota</taxon>
        <taxon>Sar</taxon>
        <taxon>Stramenopiles</taxon>
        <taxon>Ochrophyta</taxon>
        <taxon>Bacillariophyta</taxon>
        <taxon>Coscinodiscophyceae</taxon>
        <taxon>Chaetocerotophycidae</taxon>
        <taxon>Chaetocerotales</taxon>
        <taxon>Chaetocerotaceae</taxon>
        <taxon>Chaetoceros</taxon>
    </lineage>
</organism>
<accession>A0AAD3CYY2</accession>
<evidence type="ECO:0000313" key="2">
    <source>
        <dbReference type="EMBL" id="GFH54562.1"/>
    </source>
</evidence>
<dbReference type="Proteomes" id="UP001054902">
    <property type="component" value="Unassembled WGS sequence"/>
</dbReference>
<proteinExistence type="predicted"/>
<reference evidence="2 3" key="1">
    <citation type="journal article" date="2021" name="Sci. Rep.">
        <title>The genome of the diatom Chaetoceros tenuissimus carries an ancient integrated fragment of an extant virus.</title>
        <authorList>
            <person name="Hongo Y."/>
            <person name="Kimura K."/>
            <person name="Takaki Y."/>
            <person name="Yoshida Y."/>
            <person name="Baba S."/>
            <person name="Kobayashi G."/>
            <person name="Nagasaki K."/>
            <person name="Hano T."/>
            <person name="Tomaru Y."/>
        </authorList>
    </citation>
    <scope>NUCLEOTIDE SEQUENCE [LARGE SCALE GENOMIC DNA]</scope>
    <source>
        <strain evidence="2 3">NIES-3715</strain>
    </source>
</reference>
<comment type="caution">
    <text evidence="2">The sequence shown here is derived from an EMBL/GenBank/DDBJ whole genome shotgun (WGS) entry which is preliminary data.</text>
</comment>
<protein>
    <submittedName>
        <fullName evidence="2">Uncharacterized protein</fullName>
    </submittedName>
</protein>
<dbReference type="AlphaFoldDB" id="A0AAD3CYY2"/>
<sequence>MSTSSRRTILCMAEEEKNDLLDKAKRLRQEAEELESNLRSKRGDSKNIKEEFEITPKKMYKDIKNSEWQLSYRFASDAINRDKEDDSSSSKPVIYSGKVKIQLSEDGYTNVIPDGDSSSEGKLKFGKFWGWDEEISREDDEKYLLFSADVMLPSSDPNFSKKPTRFYFQTRIEKDRRSGEIFLDDGTVTLKKDIEPPGGFWGIFNAGGILAQFRYCGEFIMKPV</sequence>
<name>A0AAD3CYY2_9STRA</name>
<keyword evidence="3" id="KW-1185">Reference proteome</keyword>
<feature type="coiled-coil region" evidence="1">
    <location>
        <begin position="13"/>
        <end position="51"/>
    </location>
</feature>
<evidence type="ECO:0000313" key="3">
    <source>
        <dbReference type="Proteomes" id="UP001054902"/>
    </source>
</evidence>
<evidence type="ECO:0000256" key="1">
    <source>
        <dbReference type="SAM" id="Coils"/>
    </source>
</evidence>
<gene>
    <name evidence="2" type="ORF">CTEN210_11038</name>
</gene>
<dbReference type="EMBL" id="BLLK01000047">
    <property type="protein sequence ID" value="GFH54562.1"/>
    <property type="molecule type" value="Genomic_DNA"/>
</dbReference>